<sequence>ARYQTLPLLRREFENDTAVMAIVESLAMPEGFVIELLVQMVLHRRAPANVLIGILARFFDGDYQQTAAHLEYICANTELVNFDMQTMNFIINLDVSNDVKELMHQYQYLPPMIVPPLEVTGNRGSGYLNDRGDSLILKNNHHEGDLCYDSINRFNRVPLALNERVIRTIRNKRKNLDKPRDGESFRDYRKRVEAFERFEKDSMHTFALLVNEGNRFHLTHKVDKRLRTYCQGYHVSYQGNDYAKAVLQLADAELVE</sequence>
<dbReference type="AlphaFoldDB" id="A0A7Y6NGX7"/>
<dbReference type="Proteomes" id="UP000566985">
    <property type="component" value="Unassembled WGS sequence"/>
</dbReference>
<name>A0A7Y6NGX7_9GAMM</name>
<reference evidence="1 2" key="1">
    <citation type="submission" date="2020-05" db="EMBL/GenBank/DDBJ databases">
        <title>Whole Genome Sequences of Enterobacteriales Associated with the International Space Station.</title>
        <authorList>
            <person name="Bharadwaj A."/>
            <person name="Daudu R."/>
            <person name="Singh N."/>
            <person name="Wood J."/>
            <person name="Debieu M."/>
            <person name="Mason C."/>
            <person name="Wang C."/>
            <person name="Venkateswaran K."/>
        </authorList>
    </citation>
    <scope>NUCLEOTIDE SEQUENCE [LARGE SCALE GENOMIC DNA]</scope>
    <source>
        <strain evidence="1 2">IF5SW-B1</strain>
    </source>
</reference>
<evidence type="ECO:0000313" key="1">
    <source>
        <dbReference type="EMBL" id="NUY98345.1"/>
    </source>
</evidence>
<dbReference type="SUPFAM" id="SSF56672">
    <property type="entry name" value="DNA/RNA polymerases"/>
    <property type="match status" value="1"/>
</dbReference>
<comment type="caution">
    <text evidence="1">The sequence shown here is derived from an EMBL/GenBank/DDBJ whole genome shotgun (WGS) entry which is preliminary data.</text>
</comment>
<protein>
    <submittedName>
        <fullName evidence="1">Uncharacterized protein</fullName>
    </submittedName>
</protein>
<dbReference type="RefSeq" id="WP_176040656.1">
    <property type="nucleotide sequence ID" value="NZ_JABWPF010000025.1"/>
</dbReference>
<gene>
    <name evidence="1" type="ORF">HU668_17970</name>
</gene>
<proteinExistence type="predicted"/>
<dbReference type="EMBL" id="JABWPM010000025">
    <property type="protein sequence ID" value="NUY98345.1"/>
    <property type="molecule type" value="Genomic_DNA"/>
</dbReference>
<feature type="non-terminal residue" evidence="1">
    <location>
        <position position="1"/>
    </location>
</feature>
<accession>A0A7Y6NGX7</accession>
<organism evidence="1 2">
    <name type="scientific">Pantoea brenneri</name>
    <dbReference type="NCBI Taxonomy" id="472694"/>
    <lineage>
        <taxon>Bacteria</taxon>
        <taxon>Pseudomonadati</taxon>
        <taxon>Pseudomonadota</taxon>
        <taxon>Gammaproteobacteria</taxon>
        <taxon>Enterobacterales</taxon>
        <taxon>Erwiniaceae</taxon>
        <taxon>Pantoea</taxon>
    </lineage>
</organism>
<evidence type="ECO:0000313" key="2">
    <source>
        <dbReference type="Proteomes" id="UP000566985"/>
    </source>
</evidence>
<dbReference type="InterPro" id="IPR043502">
    <property type="entry name" value="DNA/RNA_pol_sf"/>
</dbReference>